<dbReference type="EMBL" id="BQKI01000007">
    <property type="protein sequence ID" value="GJM98297.1"/>
    <property type="molecule type" value="Genomic_DNA"/>
</dbReference>
<evidence type="ECO:0000313" key="1">
    <source>
        <dbReference type="EMBL" id="GJM98297.1"/>
    </source>
</evidence>
<keyword evidence="2" id="KW-1185">Reference proteome</keyword>
<comment type="caution">
    <text evidence="1">The sequence shown here is derived from an EMBL/GenBank/DDBJ whole genome shotgun (WGS) entry which is preliminary data.</text>
</comment>
<organism evidence="1 2">
    <name type="scientific">Eleusine coracana subsp. coracana</name>
    <dbReference type="NCBI Taxonomy" id="191504"/>
    <lineage>
        <taxon>Eukaryota</taxon>
        <taxon>Viridiplantae</taxon>
        <taxon>Streptophyta</taxon>
        <taxon>Embryophyta</taxon>
        <taxon>Tracheophyta</taxon>
        <taxon>Spermatophyta</taxon>
        <taxon>Magnoliopsida</taxon>
        <taxon>Liliopsida</taxon>
        <taxon>Poales</taxon>
        <taxon>Poaceae</taxon>
        <taxon>PACMAD clade</taxon>
        <taxon>Chloridoideae</taxon>
        <taxon>Cynodonteae</taxon>
        <taxon>Eleusininae</taxon>
        <taxon>Eleusine</taxon>
    </lineage>
</organism>
<protein>
    <submittedName>
        <fullName evidence="1">Uncharacterized protein</fullName>
    </submittedName>
</protein>
<name>A0AAV5CJU8_ELECO</name>
<reference evidence="1" key="2">
    <citation type="submission" date="2021-12" db="EMBL/GenBank/DDBJ databases">
        <title>Resequencing data analysis of finger millet.</title>
        <authorList>
            <person name="Hatakeyama M."/>
            <person name="Aluri S."/>
            <person name="Balachadran M.T."/>
            <person name="Sivarajan S.R."/>
            <person name="Poveda L."/>
            <person name="Shimizu-Inatsugi R."/>
            <person name="Schlapbach R."/>
            <person name="Sreeman S.M."/>
            <person name="Shimizu K.K."/>
        </authorList>
    </citation>
    <scope>NUCLEOTIDE SEQUENCE</scope>
</reference>
<gene>
    <name evidence="1" type="primary">ga15292</name>
    <name evidence="1" type="ORF">PR202_ga15292</name>
</gene>
<dbReference type="Proteomes" id="UP001054889">
    <property type="component" value="Unassembled WGS sequence"/>
</dbReference>
<reference evidence="1" key="1">
    <citation type="journal article" date="2018" name="DNA Res.">
        <title>Multiple hybrid de novo genome assembly of finger millet, an orphan allotetraploid crop.</title>
        <authorList>
            <person name="Hatakeyama M."/>
            <person name="Aluri S."/>
            <person name="Balachadran M.T."/>
            <person name="Sivarajan S.R."/>
            <person name="Patrignani A."/>
            <person name="Gruter S."/>
            <person name="Poveda L."/>
            <person name="Shimizu-Inatsugi R."/>
            <person name="Baeten J."/>
            <person name="Francoijs K.J."/>
            <person name="Nataraja K.N."/>
            <person name="Reddy Y.A.N."/>
            <person name="Phadnis S."/>
            <person name="Ravikumar R.L."/>
            <person name="Schlapbach R."/>
            <person name="Sreeman S.M."/>
            <person name="Shimizu K.K."/>
        </authorList>
    </citation>
    <scope>NUCLEOTIDE SEQUENCE</scope>
</reference>
<sequence>MKNSGRIHVLPALRLTPHSGEVPLVMVMRNLTLVLQQVHAELGCGLAVKGYDVVLGKGVKHRREATQRRKACGGDSAV</sequence>
<accession>A0AAV5CJU8</accession>
<proteinExistence type="predicted"/>
<evidence type="ECO:0000313" key="2">
    <source>
        <dbReference type="Proteomes" id="UP001054889"/>
    </source>
</evidence>
<dbReference type="AlphaFoldDB" id="A0AAV5CJU8"/>